<reference evidence="2 3" key="1">
    <citation type="submission" date="2016-10" db="EMBL/GenBank/DDBJ databases">
        <authorList>
            <person name="de Groot N.N."/>
        </authorList>
    </citation>
    <scope>NUCLEOTIDE SEQUENCE [LARGE SCALE GENOMIC DNA]</scope>
    <source>
        <strain evidence="2 3">Vu-144</strain>
    </source>
</reference>
<dbReference type="STRING" id="551991.SAMN05192529_1383"/>
<dbReference type="InterPro" id="IPR032627">
    <property type="entry name" value="DUF4876"/>
</dbReference>
<dbReference type="EMBL" id="FNQY01000038">
    <property type="protein sequence ID" value="SEA64535.1"/>
    <property type="molecule type" value="Genomic_DNA"/>
</dbReference>
<dbReference type="Pfam" id="PF16215">
    <property type="entry name" value="DUF4876"/>
    <property type="match status" value="1"/>
</dbReference>
<dbReference type="Proteomes" id="UP000199041">
    <property type="component" value="Unassembled WGS sequence"/>
</dbReference>
<proteinExistence type="predicted"/>
<accession>A0A1H4CVU9</accession>
<evidence type="ECO:0000256" key="1">
    <source>
        <dbReference type="SAM" id="MobiDB-lite"/>
    </source>
</evidence>
<evidence type="ECO:0000313" key="3">
    <source>
        <dbReference type="Proteomes" id="UP000199041"/>
    </source>
</evidence>
<dbReference type="RefSeq" id="WP_091401359.1">
    <property type="nucleotide sequence ID" value="NZ_FNQY01000038.1"/>
</dbReference>
<dbReference type="SUPFAM" id="SSF49478">
    <property type="entry name" value="Cna protein B-type domain"/>
    <property type="match status" value="1"/>
</dbReference>
<keyword evidence="3" id="KW-1185">Reference proteome</keyword>
<feature type="compositionally biased region" description="Polar residues" evidence="1">
    <location>
        <begin position="433"/>
        <end position="443"/>
    </location>
</feature>
<dbReference type="OrthoDB" id="1409865at2"/>
<protein>
    <recommendedName>
        <fullName evidence="4">DUF4876 domain-containing protein</fullName>
    </recommendedName>
</protein>
<dbReference type="AlphaFoldDB" id="A0A1H4CVU9"/>
<organism evidence="2 3">
    <name type="scientific">Arachidicoccus rhizosphaerae</name>
    <dbReference type="NCBI Taxonomy" id="551991"/>
    <lineage>
        <taxon>Bacteria</taxon>
        <taxon>Pseudomonadati</taxon>
        <taxon>Bacteroidota</taxon>
        <taxon>Chitinophagia</taxon>
        <taxon>Chitinophagales</taxon>
        <taxon>Chitinophagaceae</taxon>
        <taxon>Arachidicoccus</taxon>
    </lineage>
</organism>
<dbReference type="PROSITE" id="PS51257">
    <property type="entry name" value="PROKAR_LIPOPROTEIN"/>
    <property type="match status" value="1"/>
</dbReference>
<feature type="region of interest" description="Disordered" evidence="1">
    <location>
        <begin position="433"/>
        <end position="460"/>
    </location>
</feature>
<evidence type="ECO:0000313" key="2">
    <source>
        <dbReference type="EMBL" id="SEA64535.1"/>
    </source>
</evidence>
<evidence type="ECO:0008006" key="4">
    <source>
        <dbReference type="Google" id="ProtNLM"/>
    </source>
</evidence>
<gene>
    <name evidence="2" type="ORF">SAMN05192529_1383</name>
</gene>
<sequence>MKVPVIKLRVQSISALGLALILFFTQGCKKDDITSTVQPVALNVQVSYEAEQQGLGLPLNAVAVKIENSTTGQSYNASSDDKGLVSFESVSPGNYTISASRVFTKEEYESLTGIPTSTDVTLNASGSIALTSTSQQDLTLAAGRIGDLVFKQIYYAGSNIKTGATFRDQFVEIYNNSNDTIYVDSLYIGSSHANLSTVAKGAATFDWSKSIGMDVQGKDASNDFVYLEEVFMIPGSGKDHPLAPGKSLIIAATGLNHQKPYTDNSEDHEVITVTDPSLTVDLSGADFETYLQDYLRSVSGNPSTYTNFASDLDNPNVPNMVIFRAAFKDWVMNATGKDDFILFRTSTAIDALPSYPDPSVTEITSNTEKFVQLPVSDVIDAVEITHPNASSRAPKRLPNSLDGNPAYVEAGQYSSQSLIRKIAKTIGDRIILQDTNNSGNDFSTKQKADPSKSAASFTTN</sequence>
<name>A0A1H4CVU9_9BACT</name>